<feature type="region of interest" description="Disordered" evidence="1">
    <location>
        <begin position="1"/>
        <end position="32"/>
    </location>
</feature>
<evidence type="ECO:0000313" key="2">
    <source>
        <dbReference type="EMBL" id="KAK3390985.1"/>
    </source>
</evidence>
<name>A0AAE0U554_9PEZI</name>
<accession>A0AAE0U554</accession>
<feature type="compositionally biased region" description="Basic and acidic residues" evidence="1">
    <location>
        <begin position="308"/>
        <end position="322"/>
    </location>
</feature>
<feature type="compositionally biased region" description="Polar residues" evidence="1">
    <location>
        <begin position="460"/>
        <end position="470"/>
    </location>
</feature>
<feature type="compositionally biased region" description="Acidic residues" evidence="1">
    <location>
        <begin position="426"/>
        <end position="436"/>
    </location>
</feature>
<feature type="region of interest" description="Disordered" evidence="1">
    <location>
        <begin position="125"/>
        <end position="177"/>
    </location>
</feature>
<dbReference type="Proteomes" id="UP001285441">
    <property type="component" value="Unassembled WGS sequence"/>
</dbReference>
<gene>
    <name evidence="2" type="ORF">B0H63DRAFT_539548</name>
</gene>
<reference evidence="2" key="1">
    <citation type="journal article" date="2023" name="Mol. Phylogenet. Evol.">
        <title>Genome-scale phylogeny and comparative genomics of the fungal order Sordariales.</title>
        <authorList>
            <person name="Hensen N."/>
            <person name="Bonometti L."/>
            <person name="Westerberg I."/>
            <person name="Brannstrom I.O."/>
            <person name="Guillou S."/>
            <person name="Cros-Aarteil S."/>
            <person name="Calhoun S."/>
            <person name="Haridas S."/>
            <person name="Kuo A."/>
            <person name="Mondo S."/>
            <person name="Pangilinan J."/>
            <person name="Riley R."/>
            <person name="LaButti K."/>
            <person name="Andreopoulos B."/>
            <person name="Lipzen A."/>
            <person name="Chen C."/>
            <person name="Yan M."/>
            <person name="Daum C."/>
            <person name="Ng V."/>
            <person name="Clum A."/>
            <person name="Steindorff A."/>
            <person name="Ohm R.A."/>
            <person name="Martin F."/>
            <person name="Silar P."/>
            <person name="Natvig D.O."/>
            <person name="Lalanne C."/>
            <person name="Gautier V."/>
            <person name="Ament-Velasquez S.L."/>
            <person name="Kruys A."/>
            <person name="Hutchinson M.I."/>
            <person name="Powell A.J."/>
            <person name="Barry K."/>
            <person name="Miller A.N."/>
            <person name="Grigoriev I.V."/>
            <person name="Debuchy R."/>
            <person name="Gladieux P."/>
            <person name="Hiltunen Thoren M."/>
            <person name="Johannesson H."/>
        </authorList>
    </citation>
    <scope>NUCLEOTIDE SEQUENCE</scope>
    <source>
        <strain evidence="2">CBS 232.78</strain>
    </source>
</reference>
<sequence length="499" mass="54938">MLSTGNHKPLFPTTLPDLRAKTRQRASAGDTPRHLSFQFIRERPIKDVSEQERSSNAVTKHLNCPRMLASVEKPTEVQEIQSDAEVIYNDEEQDGDEYDFGFGMLETGGLVPTVPLIRSPVSALCASSEESDDDDDDLEIIDGNNNKSHASTLSSSLDHEPRPPMRLTTSQRRGGPRRRPYLIFDKITPRGFKKLKQRKIDTADKKATTPARYRAGDGFSSDEARPNGMIRLTRKGGIQPIMGPTGILDLTQSTTCSSPVLPQNQPKRARPTDLDVDNSFSSTAAAKRYKPAAAQRKPISNRTTSLDKPTKERPAPPEDAEQRCSAVSRENANVETDIPTADMTDGESTRRLDPNNAQQQRPAILEEENENAETDAPAVGNNDNKSDTHRITTIVESEHIASGPKPATQTTNSKEPKEAPNSTSSEVEDISGDEIEVAASDPPESLCETFISSAPERRSTYQQRGTSVPRNSHPRMKKAVSVAMGVRAPKCLFRRVNTM</sequence>
<evidence type="ECO:0000256" key="1">
    <source>
        <dbReference type="SAM" id="MobiDB-lite"/>
    </source>
</evidence>
<proteinExistence type="predicted"/>
<reference evidence="2" key="2">
    <citation type="submission" date="2023-06" db="EMBL/GenBank/DDBJ databases">
        <authorList>
            <consortium name="Lawrence Berkeley National Laboratory"/>
            <person name="Haridas S."/>
            <person name="Hensen N."/>
            <person name="Bonometti L."/>
            <person name="Westerberg I."/>
            <person name="Brannstrom I.O."/>
            <person name="Guillou S."/>
            <person name="Cros-Aarteil S."/>
            <person name="Calhoun S."/>
            <person name="Kuo A."/>
            <person name="Mondo S."/>
            <person name="Pangilinan J."/>
            <person name="Riley R."/>
            <person name="LaButti K."/>
            <person name="Andreopoulos B."/>
            <person name="Lipzen A."/>
            <person name="Chen C."/>
            <person name="Yanf M."/>
            <person name="Daum C."/>
            <person name="Ng V."/>
            <person name="Clum A."/>
            <person name="Steindorff A."/>
            <person name="Ohm R."/>
            <person name="Martin F."/>
            <person name="Silar P."/>
            <person name="Natvig D."/>
            <person name="Lalanne C."/>
            <person name="Gautier V."/>
            <person name="Ament-velasquez S.L."/>
            <person name="Kruys A."/>
            <person name="Hutchinson M.I."/>
            <person name="Powell A.J."/>
            <person name="Barry K."/>
            <person name="Miller A.N."/>
            <person name="Grigoriev I.V."/>
            <person name="Debuchy R."/>
            <person name="Gladieux P."/>
            <person name="Thoren M.H."/>
            <person name="Johannesson H."/>
        </authorList>
    </citation>
    <scope>NUCLEOTIDE SEQUENCE</scope>
    <source>
        <strain evidence="2">CBS 232.78</strain>
    </source>
</reference>
<protein>
    <submittedName>
        <fullName evidence="2">Uncharacterized protein</fullName>
    </submittedName>
</protein>
<feature type="region of interest" description="Disordered" evidence="1">
    <location>
        <begin position="250"/>
        <end position="477"/>
    </location>
</feature>
<keyword evidence="3" id="KW-1185">Reference proteome</keyword>
<feature type="compositionally biased region" description="Polar residues" evidence="1">
    <location>
        <begin position="143"/>
        <end position="156"/>
    </location>
</feature>
<dbReference type="EMBL" id="JAULSW010000002">
    <property type="protein sequence ID" value="KAK3390985.1"/>
    <property type="molecule type" value="Genomic_DNA"/>
</dbReference>
<feature type="compositionally biased region" description="Polar residues" evidence="1">
    <location>
        <begin position="250"/>
        <end position="266"/>
    </location>
</feature>
<evidence type="ECO:0000313" key="3">
    <source>
        <dbReference type="Proteomes" id="UP001285441"/>
    </source>
</evidence>
<organism evidence="2 3">
    <name type="scientific">Podospora didyma</name>
    <dbReference type="NCBI Taxonomy" id="330526"/>
    <lineage>
        <taxon>Eukaryota</taxon>
        <taxon>Fungi</taxon>
        <taxon>Dikarya</taxon>
        <taxon>Ascomycota</taxon>
        <taxon>Pezizomycotina</taxon>
        <taxon>Sordariomycetes</taxon>
        <taxon>Sordariomycetidae</taxon>
        <taxon>Sordariales</taxon>
        <taxon>Podosporaceae</taxon>
        <taxon>Podospora</taxon>
    </lineage>
</organism>
<dbReference type="AlphaFoldDB" id="A0AAE0U554"/>
<feature type="compositionally biased region" description="Acidic residues" evidence="1">
    <location>
        <begin position="129"/>
        <end position="140"/>
    </location>
</feature>
<comment type="caution">
    <text evidence="2">The sequence shown here is derived from an EMBL/GenBank/DDBJ whole genome shotgun (WGS) entry which is preliminary data.</text>
</comment>